<comment type="caution">
    <text evidence="3">The sequence shown here is derived from an EMBL/GenBank/DDBJ whole genome shotgun (WGS) entry which is preliminary data.</text>
</comment>
<dbReference type="PANTHER" id="PTHR34305:SF1">
    <property type="entry name" value="SWIM-TYPE DOMAIN-CONTAINING PROTEIN"/>
    <property type="match status" value="1"/>
</dbReference>
<proteinExistence type="predicted"/>
<evidence type="ECO:0000313" key="4">
    <source>
        <dbReference type="Proteomes" id="UP000629468"/>
    </source>
</evidence>
<accession>A0A8H7EVW4</accession>
<gene>
    <name evidence="3" type="ORF">Agabi119p4_11635</name>
</gene>
<feature type="region of interest" description="Disordered" evidence="1">
    <location>
        <begin position="54"/>
        <end position="76"/>
    </location>
</feature>
<protein>
    <recommendedName>
        <fullName evidence="2">HMG domain-containing protein</fullName>
    </recommendedName>
</protein>
<organism evidence="3 4">
    <name type="scientific">Agaricus bisporus var. burnettii</name>
    <dbReference type="NCBI Taxonomy" id="192524"/>
    <lineage>
        <taxon>Eukaryota</taxon>
        <taxon>Fungi</taxon>
        <taxon>Dikarya</taxon>
        <taxon>Basidiomycota</taxon>
        <taxon>Agaricomycotina</taxon>
        <taxon>Agaricomycetes</taxon>
        <taxon>Agaricomycetidae</taxon>
        <taxon>Agaricales</taxon>
        <taxon>Agaricineae</taxon>
        <taxon>Agaricaceae</taxon>
        <taxon>Agaricus</taxon>
    </lineage>
</organism>
<dbReference type="AlphaFoldDB" id="A0A8H7EVW4"/>
<feature type="domain" description="HMG" evidence="2">
    <location>
        <begin position="348"/>
        <end position="480"/>
    </location>
</feature>
<evidence type="ECO:0000256" key="1">
    <source>
        <dbReference type="SAM" id="MobiDB-lite"/>
    </source>
</evidence>
<name>A0A8H7EVW4_AGABI</name>
<dbReference type="InterPro" id="IPR040648">
    <property type="entry name" value="HMGXB3_CxC4"/>
</dbReference>
<sequence length="924" mass="102696">MEPGSFLQVIGPGTNEIGRILVPPKPDRFPAAPVFQAPRCTPLITSPVKRVRAVDKSKRAKKRLKSLQPAESQSQENHFGLEDFGLDDFGTSDAVPASAPHASSSLGEPATKGYAEYVDSVLFESAGLVQISSDLCVVQGWDARASEVTSSWYHAQFAIVNEEVKVACQCPTRQCFHARFLQDYHGTEFVPSTSLPVGLGGWNTILDGSSWLINVEDVPVSFFYRRGLGNSRFKNIFSVAASLESPTNRAIVVYEGLDTGVGTWSCSKDFRDPLCSHVKVSAEELGLMANIPHAIEGDESEPLLVTSPIRRVNEEMAVSHLPILPPIWISLPTDTALYPRPPPVLFKPSLPLFQLDSTSSCPCTGFHRTFYIKGNATINRMGTLYTSCGSFPCNVELQPCPECPASRKQFIGPDLREHGIFNYSNSTFVSHELLDEYTSSFTLSETPFDAWVEFIRRRYMVHGGGQFMGKDLFRSCWFAYARLQKFDDDFECPECGKYPDNVIWDGVTLAFHRRQLLSSIHPPTSVSNSSEERPTKYLPGQQILPFPLLRKSLRAISAPDGSRTQPIGSATSNAVDIADQLCAVSHPLATLFQVYFGPDRGNVPRAIRRFFFQVAAEESAIQMLNRPSQEALQSFVANPSAGSEQHLRGCPHIYDLLQFDRKRSVGEKYSAAVLAAVHWILRRSATVLLQLMRNSPLPKNWNDTASTIGASNWEDSGCFYSMPQIRARPVYPLLAGDTDKDGQRGGKCSKSPQLSDPECGKYFATYGQKRLTGGIMVAWCTHSISYGFHCIPQSEGRNDVFSAMITRWPVAPKRIIYDFACALAPYCILREPHFFADTTFMIDKFHARDHTKCAPACFASAYAEFDPDVNIINTSAAECGNSLIARIRKSVSYMGQRRAIIYMKIFLSVMNRSKILDLKNIKQV</sequence>
<evidence type="ECO:0000313" key="3">
    <source>
        <dbReference type="EMBL" id="KAF7759940.1"/>
    </source>
</evidence>
<evidence type="ECO:0000259" key="2">
    <source>
        <dbReference type="Pfam" id="PF18717"/>
    </source>
</evidence>
<dbReference type="EMBL" id="JABXXO010000016">
    <property type="protein sequence ID" value="KAF7759940.1"/>
    <property type="molecule type" value="Genomic_DNA"/>
</dbReference>
<dbReference type="Pfam" id="PF18717">
    <property type="entry name" value="CxC4"/>
    <property type="match status" value="1"/>
</dbReference>
<reference evidence="3 4" key="1">
    <citation type="journal article" name="Sci. Rep.">
        <title>Telomere-to-telomere assembled and centromere annotated genomes of the two main subspecies of the button mushroom Agaricus bisporus reveal especially polymorphic chromosome ends.</title>
        <authorList>
            <person name="Sonnenberg A.S.M."/>
            <person name="Sedaghat-Telgerd N."/>
            <person name="Lavrijssen B."/>
            <person name="Ohm R.A."/>
            <person name="Hendrickx P.M."/>
            <person name="Scholtmeijer K."/>
            <person name="Baars J.J.P."/>
            <person name="van Peer A."/>
        </authorList>
    </citation>
    <scope>NUCLEOTIDE SEQUENCE [LARGE SCALE GENOMIC DNA]</scope>
    <source>
        <strain evidence="3 4">H119_p4</strain>
    </source>
</reference>
<dbReference type="PANTHER" id="PTHR34305">
    <property type="entry name" value="EXPRESSED PROTEIN"/>
    <property type="match status" value="1"/>
</dbReference>
<dbReference type="Proteomes" id="UP000629468">
    <property type="component" value="Unassembled WGS sequence"/>
</dbReference>